<dbReference type="EMBL" id="JBHMCT010000009">
    <property type="protein sequence ID" value="MFB9555970.1"/>
    <property type="molecule type" value="Genomic_DNA"/>
</dbReference>
<reference evidence="2 3" key="1">
    <citation type="submission" date="2024-09" db="EMBL/GenBank/DDBJ databases">
        <authorList>
            <person name="Sun Q."/>
            <person name="Mori K."/>
        </authorList>
    </citation>
    <scope>NUCLEOTIDE SEQUENCE [LARGE SCALE GENOMIC DNA]</scope>
    <source>
        <strain evidence="2 3">JCM 4414</strain>
    </source>
</reference>
<feature type="region of interest" description="Disordered" evidence="1">
    <location>
        <begin position="1"/>
        <end position="34"/>
    </location>
</feature>
<proteinExistence type="predicted"/>
<evidence type="ECO:0000313" key="3">
    <source>
        <dbReference type="Proteomes" id="UP001589716"/>
    </source>
</evidence>
<dbReference type="RefSeq" id="WP_345485472.1">
    <property type="nucleotide sequence ID" value="NZ_BAAAWU010000001.1"/>
</dbReference>
<accession>A0ABV5QR26</accession>
<dbReference type="Proteomes" id="UP001589716">
    <property type="component" value="Unassembled WGS sequence"/>
</dbReference>
<protein>
    <recommendedName>
        <fullName evidence="4">Amino acid ABC transporter permease</fullName>
    </recommendedName>
</protein>
<evidence type="ECO:0000256" key="1">
    <source>
        <dbReference type="SAM" id="MobiDB-lite"/>
    </source>
</evidence>
<name>A0ABV5QR26_9ACTN</name>
<organism evidence="2 3">
    <name type="scientific">Streptomyces roseoviridis</name>
    <dbReference type="NCBI Taxonomy" id="67361"/>
    <lineage>
        <taxon>Bacteria</taxon>
        <taxon>Bacillati</taxon>
        <taxon>Actinomycetota</taxon>
        <taxon>Actinomycetes</taxon>
        <taxon>Kitasatosporales</taxon>
        <taxon>Streptomycetaceae</taxon>
        <taxon>Streptomyces</taxon>
    </lineage>
</organism>
<sequence length="115" mass="11859">MSHAVRWQQLSGPTGGAAELKHSGGPWTRASATAAEIRTSAETSRSVLGRGHEGIAAGGAGLSAVAALAGLRESWEERLTAVRDECEALRGTLLTVAKEMGETDTAVGNSFAGRR</sequence>
<gene>
    <name evidence="2" type="ORF">ACFFTP_17465</name>
</gene>
<evidence type="ECO:0000313" key="2">
    <source>
        <dbReference type="EMBL" id="MFB9555970.1"/>
    </source>
</evidence>
<evidence type="ECO:0008006" key="4">
    <source>
        <dbReference type="Google" id="ProtNLM"/>
    </source>
</evidence>
<keyword evidence="3" id="KW-1185">Reference proteome</keyword>
<comment type="caution">
    <text evidence="2">The sequence shown here is derived from an EMBL/GenBank/DDBJ whole genome shotgun (WGS) entry which is preliminary data.</text>
</comment>